<dbReference type="Proteomes" id="UP000599312">
    <property type="component" value="Unassembled WGS sequence"/>
</dbReference>
<reference evidence="2" key="1">
    <citation type="submission" date="2020-11" db="EMBL/GenBank/DDBJ databases">
        <authorList>
            <person name="Kim M.K."/>
        </authorList>
    </citation>
    <scope>NUCLEOTIDE SEQUENCE</scope>
    <source>
        <strain evidence="2">BT350</strain>
    </source>
</reference>
<dbReference type="InterPro" id="IPR036520">
    <property type="entry name" value="UPF0759_sf"/>
</dbReference>
<comment type="caution">
    <text evidence="2">The sequence shown here is derived from an EMBL/GenBank/DDBJ whole genome shotgun (WGS) entry which is preliminary data.</text>
</comment>
<proteinExistence type="predicted"/>
<dbReference type="AlphaFoldDB" id="A0A931BPL2"/>
<dbReference type="InterPro" id="IPR002763">
    <property type="entry name" value="DUF72"/>
</dbReference>
<feature type="region of interest" description="Disordered" evidence="1">
    <location>
        <begin position="1"/>
        <end position="24"/>
    </location>
</feature>
<dbReference type="Gene3D" id="3.20.20.410">
    <property type="entry name" value="Protein of unknown function UPF0759"/>
    <property type="match status" value="1"/>
</dbReference>
<dbReference type="PANTHER" id="PTHR30348">
    <property type="entry name" value="UNCHARACTERIZED PROTEIN YECE"/>
    <property type="match status" value="1"/>
</dbReference>
<dbReference type="RefSeq" id="WP_196273101.1">
    <property type="nucleotide sequence ID" value="NZ_JADQDO010000010.1"/>
</dbReference>
<evidence type="ECO:0000313" key="3">
    <source>
        <dbReference type="Proteomes" id="UP000599312"/>
    </source>
</evidence>
<dbReference type="EMBL" id="JADQDO010000010">
    <property type="protein sequence ID" value="MBF9235107.1"/>
    <property type="molecule type" value="Genomic_DNA"/>
</dbReference>
<evidence type="ECO:0000313" key="2">
    <source>
        <dbReference type="EMBL" id="MBF9235107.1"/>
    </source>
</evidence>
<organism evidence="2 3">
    <name type="scientific">Microvirga alba</name>
    <dbReference type="NCBI Taxonomy" id="2791025"/>
    <lineage>
        <taxon>Bacteria</taxon>
        <taxon>Pseudomonadati</taxon>
        <taxon>Pseudomonadota</taxon>
        <taxon>Alphaproteobacteria</taxon>
        <taxon>Hyphomicrobiales</taxon>
        <taxon>Methylobacteriaceae</taxon>
        <taxon>Microvirga</taxon>
    </lineage>
</organism>
<keyword evidence="3" id="KW-1185">Reference proteome</keyword>
<protein>
    <submittedName>
        <fullName evidence="2">DUF72 domain-containing protein</fullName>
    </submittedName>
</protein>
<gene>
    <name evidence="2" type="ORF">I2H38_17170</name>
</gene>
<accession>A0A931BPL2</accession>
<dbReference type="Pfam" id="PF01904">
    <property type="entry name" value="DUF72"/>
    <property type="match status" value="1"/>
</dbReference>
<name>A0A931BPL2_9HYPH</name>
<dbReference type="SUPFAM" id="SSF117396">
    <property type="entry name" value="TM1631-like"/>
    <property type="match status" value="1"/>
</dbReference>
<sequence length="282" mass="32293">MSKPHGASAPKTKTIARRTAPEPRRTLSFDQDRHALTAALRVGTSGWHYEDWRGPFYPADMSPKDFLSFYVEHFNTMEINNSFYHLPTEKAVKAWHDTAPEGFVFAWKVSRFITHIKRLKDVEESIARVFGRMEGLKHAFGPALFQLPPSFVAKPENRDRVVQCLGLLPKDRRCVFEFRHKSWFEDETFNLLSDHNVAFCISDHVDAPAPWVATADFVYVRGHGAQGRYTGRYGAPTLRKWSHAIAAFRREGRDVYVYFDNDVKCAAPRDAKILIDLCATAD</sequence>
<evidence type="ECO:0000256" key="1">
    <source>
        <dbReference type="SAM" id="MobiDB-lite"/>
    </source>
</evidence>
<dbReference type="PANTHER" id="PTHR30348:SF4">
    <property type="entry name" value="DUF72 DOMAIN-CONTAINING PROTEIN"/>
    <property type="match status" value="1"/>
</dbReference>